<keyword evidence="2" id="KW-1185">Reference proteome</keyword>
<protein>
    <submittedName>
        <fullName evidence="1">Uncharacterized protein</fullName>
    </submittedName>
</protein>
<dbReference type="AlphaFoldDB" id="A0A6A6DXC1"/>
<organism evidence="1 2">
    <name type="scientific">Zopfia rhizophila CBS 207.26</name>
    <dbReference type="NCBI Taxonomy" id="1314779"/>
    <lineage>
        <taxon>Eukaryota</taxon>
        <taxon>Fungi</taxon>
        <taxon>Dikarya</taxon>
        <taxon>Ascomycota</taxon>
        <taxon>Pezizomycotina</taxon>
        <taxon>Dothideomycetes</taxon>
        <taxon>Dothideomycetes incertae sedis</taxon>
        <taxon>Zopfiaceae</taxon>
        <taxon>Zopfia</taxon>
    </lineage>
</organism>
<dbReference type="EMBL" id="ML994645">
    <property type="protein sequence ID" value="KAF2183002.1"/>
    <property type="molecule type" value="Genomic_DNA"/>
</dbReference>
<proteinExistence type="predicted"/>
<name>A0A6A6DXC1_9PEZI</name>
<evidence type="ECO:0000313" key="1">
    <source>
        <dbReference type="EMBL" id="KAF2183002.1"/>
    </source>
</evidence>
<reference evidence="1" key="1">
    <citation type="journal article" date="2020" name="Stud. Mycol.">
        <title>101 Dothideomycetes genomes: a test case for predicting lifestyles and emergence of pathogens.</title>
        <authorList>
            <person name="Haridas S."/>
            <person name="Albert R."/>
            <person name="Binder M."/>
            <person name="Bloem J."/>
            <person name="Labutti K."/>
            <person name="Salamov A."/>
            <person name="Andreopoulos B."/>
            <person name="Baker S."/>
            <person name="Barry K."/>
            <person name="Bills G."/>
            <person name="Bluhm B."/>
            <person name="Cannon C."/>
            <person name="Castanera R."/>
            <person name="Culley D."/>
            <person name="Daum C."/>
            <person name="Ezra D."/>
            <person name="Gonzalez J."/>
            <person name="Henrissat B."/>
            <person name="Kuo A."/>
            <person name="Liang C."/>
            <person name="Lipzen A."/>
            <person name="Lutzoni F."/>
            <person name="Magnuson J."/>
            <person name="Mondo S."/>
            <person name="Nolan M."/>
            <person name="Ohm R."/>
            <person name="Pangilinan J."/>
            <person name="Park H.-J."/>
            <person name="Ramirez L."/>
            <person name="Alfaro M."/>
            <person name="Sun H."/>
            <person name="Tritt A."/>
            <person name="Yoshinaga Y."/>
            <person name="Zwiers L.-H."/>
            <person name="Turgeon B."/>
            <person name="Goodwin S."/>
            <person name="Spatafora J."/>
            <person name="Crous P."/>
            <person name="Grigoriev I."/>
        </authorList>
    </citation>
    <scope>NUCLEOTIDE SEQUENCE</scope>
    <source>
        <strain evidence="1">CBS 207.26</strain>
    </source>
</reference>
<gene>
    <name evidence="1" type="ORF">K469DRAFT_584929</name>
</gene>
<sequence length="53" mass="6156">SYETVYSAIQSCIETPKKPQGRLSMLNTRLRKRLINQATADAFHRRLSYEEIA</sequence>
<accession>A0A6A6DXC1</accession>
<evidence type="ECO:0000313" key="2">
    <source>
        <dbReference type="Proteomes" id="UP000800200"/>
    </source>
</evidence>
<feature type="non-terminal residue" evidence="1">
    <location>
        <position position="1"/>
    </location>
</feature>
<dbReference type="Proteomes" id="UP000800200">
    <property type="component" value="Unassembled WGS sequence"/>
</dbReference>